<dbReference type="EMBL" id="BAABRP010000001">
    <property type="protein sequence ID" value="GAA5511672.1"/>
    <property type="molecule type" value="Genomic_DNA"/>
</dbReference>
<dbReference type="RefSeq" id="WP_345460059.1">
    <property type="nucleotide sequence ID" value="NZ_BAABRP010000001.1"/>
</dbReference>
<protein>
    <submittedName>
        <fullName evidence="2">Uncharacterized protein</fullName>
    </submittedName>
</protein>
<sequence>MSARSPWPVLLALPLGYLLGWFLYGIAAPALLLTVLGAALLLSVVAGRGRGVAGFLRLLLLLLLSGVMAGVAGGVLTLFAFVTSPDNPLPVGLPQALVAAVLGLAVVLACVWLLRRLARSAPEGARATSPAAPWLLVAGVLLFAFFPAVRVDCRGMQADSFLSYSSGFSGISAAQSYWARKPHLIPNRAQLPADFGVDSVRASVTRCFQDARGRPRPLSFRASAPLLVVHLMERVRPGMQSYAAVFTPGDHRKLTPWMRAEPPYGQLRPHKPYFFPGWVVYPELPTLPPALARELER</sequence>
<feature type="transmembrane region" description="Helical" evidence="1">
    <location>
        <begin position="127"/>
        <end position="149"/>
    </location>
</feature>
<dbReference type="Proteomes" id="UP001401887">
    <property type="component" value="Unassembled WGS sequence"/>
</dbReference>
<evidence type="ECO:0000256" key="1">
    <source>
        <dbReference type="SAM" id="Phobius"/>
    </source>
</evidence>
<keyword evidence="3" id="KW-1185">Reference proteome</keyword>
<reference evidence="2 3" key="1">
    <citation type="submission" date="2024-02" db="EMBL/GenBank/DDBJ databases">
        <title>Deinococcus carri NBRC 110142.</title>
        <authorList>
            <person name="Ichikawa N."/>
            <person name="Katano-Makiyama Y."/>
            <person name="Hidaka K."/>
        </authorList>
    </citation>
    <scope>NUCLEOTIDE SEQUENCE [LARGE SCALE GENOMIC DNA]</scope>
    <source>
        <strain evidence="2 3">NBRC 110142</strain>
    </source>
</reference>
<evidence type="ECO:0000313" key="3">
    <source>
        <dbReference type="Proteomes" id="UP001401887"/>
    </source>
</evidence>
<comment type="caution">
    <text evidence="2">The sequence shown here is derived from an EMBL/GenBank/DDBJ whole genome shotgun (WGS) entry which is preliminary data.</text>
</comment>
<feature type="transmembrane region" description="Helical" evidence="1">
    <location>
        <begin position="93"/>
        <end position="115"/>
    </location>
</feature>
<feature type="transmembrane region" description="Helical" evidence="1">
    <location>
        <begin position="58"/>
        <end position="81"/>
    </location>
</feature>
<accession>A0ABP9W6A6</accession>
<keyword evidence="1" id="KW-1133">Transmembrane helix</keyword>
<proteinExistence type="predicted"/>
<feature type="transmembrane region" description="Helical" evidence="1">
    <location>
        <begin position="20"/>
        <end position="46"/>
    </location>
</feature>
<keyword evidence="1" id="KW-0812">Transmembrane</keyword>
<organism evidence="2 3">
    <name type="scientific">Deinococcus carri</name>
    <dbReference type="NCBI Taxonomy" id="1211323"/>
    <lineage>
        <taxon>Bacteria</taxon>
        <taxon>Thermotogati</taxon>
        <taxon>Deinococcota</taxon>
        <taxon>Deinococci</taxon>
        <taxon>Deinococcales</taxon>
        <taxon>Deinococcaceae</taxon>
        <taxon>Deinococcus</taxon>
    </lineage>
</organism>
<gene>
    <name evidence="2" type="ORF">Dcar01_00384</name>
</gene>
<name>A0ABP9W6A6_9DEIO</name>
<keyword evidence="1" id="KW-0472">Membrane</keyword>
<evidence type="ECO:0000313" key="2">
    <source>
        <dbReference type="EMBL" id="GAA5511672.1"/>
    </source>
</evidence>